<dbReference type="EMBL" id="JBHSWB010000002">
    <property type="protein sequence ID" value="MFC6662449.1"/>
    <property type="molecule type" value="Genomic_DNA"/>
</dbReference>
<protein>
    <recommendedName>
        <fullName evidence="4">Tetratricopeptide repeat protein</fullName>
    </recommendedName>
</protein>
<evidence type="ECO:0000313" key="3">
    <source>
        <dbReference type="Proteomes" id="UP001596317"/>
    </source>
</evidence>
<keyword evidence="3" id="KW-1185">Reference proteome</keyword>
<evidence type="ECO:0008006" key="4">
    <source>
        <dbReference type="Google" id="ProtNLM"/>
    </source>
</evidence>
<reference evidence="3" key="1">
    <citation type="journal article" date="2019" name="Int. J. Syst. Evol. Microbiol.">
        <title>The Global Catalogue of Microorganisms (GCM) 10K type strain sequencing project: providing services to taxonomists for standard genome sequencing and annotation.</title>
        <authorList>
            <consortium name="The Broad Institute Genomics Platform"/>
            <consortium name="The Broad Institute Genome Sequencing Center for Infectious Disease"/>
            <person name="Wu L."/>
            <person name="Ma J."/>
        </authorList>
    </citation>
    <scope>NUCLEOTIDE SEQUENCE [LARGE SCALE GENOMIC DNA]</scope>
    <source>
        <strain evidence="3">CCUG 63830</strain>
    </source>
</reference>
<gene>
    <name evidence="2" type="ORF">ACFP90_20560</name>
</gene>
<dbReference type="Gene3D" id="1.25.40.10">
    <property type="entry name" value="Tetratricopeptide repeat domain"/>
    <property type="match status" value="2"/>
</dbReference>
<accession>A0ABW1ZRT3</accession>
<feature type="chain" id="PRO_5045142694" description="Tetratricopeptide repeat protein" evidence="1">
    <location>
        <begin position="18"/>
        <end position="231"/>
    </location>
</feature>
<sequence length="231" mass="24845">MRRTFALMALILGAAHAATLPDAERDLAQGDWQSAARIATAVGGADGFNLAAKAYVLGASITDTPHELLGKALVAARTALKLAPDNAMAHFQLAQALGRQAQGANLLSGAKLASQVKAALLAAIQLDPRLPQPYAALAVWHAEISARGRLPALLLGASQNEALKYFEQAIRLDPLTMSYHVEYGRALLNMPEPGLRARGIQHLQQALTLAPRTFWEREEQRKARQLLASHQ</sequence>
<feature type="signal peptide" evidence="1">
    <location>
        <begin position="1"/>
        <end position="17"/>
    </location>
</feature>
<evidence type="ECO:0000256" key="1">
    <source>
        <dbReference type="SAM" id="SignalP"/>
    </source>
</evidence>
<dbReference type="RefSeq" id="WP_224612086.1">
    <property type="nucleotide sequence ID" value="NZ_JAIQXV010000023.1"/>
</dbReference>
<dbReference type="Proteomes" id="UP001596317">
    <property type="component" value="Unassembled WGS sequence"/>
</dbReference>
<comment type="caution">
    <text evidence="2">The sequence shown here is derived from an EMBL/GenBank/DDBJ whole genome shotgun (WGS) entry which is preliminary data.</text>
</comment>
<organism evidence="2 3">
    <name type="scientific">Deinococcus multiflagellatus</name>
    <dbReference type="NCBI Taxonomy" id="1656887"/>
    <lineage>
        <taxon>Bacteria</taxon>
        <taxon>Thermotogati</taxon>
        <taxon>Deinococcota</taxon>
        <taxon>Deinococci</taxon>
        <taxon>Deinococcales</taxon>
        <taxon>Deinococcaceae</taxon>
        <taxon>Deinococcus</taxon>
    </lineage>
</organism>
<proteinExistence type="predicted"/>
<name>A0ABW1ZRT3_9DEIO</name>
<dbReference type="SUPFAM" id="SSF48452">
    <property type="entry name" value="TPR-like"/>
    <property type="match status" value="1"/>
</dbReference>
<dbReference type="InterPro" id="IPR011990">
    <property type="entry name" value="TPR-like_helical_dom_sf"/>
</dbReference>
<evidence type="ECO:0000313" key="2">
    <source>
        <dbReference type="EMBL" id="MFC6662449.1"/>
    </source>
</evidence>
<keyword evidence="1" id="KW-0732">Signal</keyword>